<name>A0A9W7CN59_9STRA</name>
<dbReference type="AlphaFoldDB" id="A0A9W7CN59"/>
<feature type="compositionally biased region" description="Pro residues" evidence="1">
    <location>
        <begin position="181"/>
        <end position="193"/>
    </location>
</feature>
<feature type="region of interest" description="Disordered" evidence="1">
    <location>
        <begin position="114"/>
        <end position="196"/>
    </location>
</feature>
<reference evidence="3" key="1">
    <citation type="journal article" date="2023" name="Commun. Biol.">
        <title>Genome analysis of Parmales, the sister group of diatoms, reveals the evolutionary specialization of diatoms from phago-mixotrophs to photoautotrophs.</title>
        <authorList>
            <person name="Ban H."/>
            <person name="Sato S."/>
            <person name="Yoshikawa S."/>
            <person name="Yamada K."/>
            <person name="Nakamura Y."/>
            <person name="Ichinomiya M."/>
            <person name="Sato N."/>
            <person name="Blanc-Mathieu R."/>
            <person name="Endo H."/>
            <person name="Kuwata A."/>
            <person name="Ogata H."/>
        </authorList>
    </citation>
    <scope>NUCLEOTIDE SEQUENCE [LARGE SCALE GENOMIC DNA]</scope>
    <source>
        <strain evidence="3">NIES 3699</strain>
    </source>
</reference>
<organism evidence="2 3">
    <name type="scientific">Triparma verrucosa</name>
    <dbReference type="NCBI Taxonomy" id="1606542"/>
    <lineage>
        <taxon>Eukaryota</taxon>
        <taxon>Sar</taxon>
        <taxon>Stramenopiles</taxon>
        <taxon>Ochrophyta</taxon>
        <taxon>Bolidophyceae</taxon>
        <taxon>Parmales</taxon>
        <taxon>Triparmaceae</taxon>
        <taxon>Triparma</taxon>
    </lineage>
</organism>
<protein>
    <submittedName>
        <fullName evidence="2">Uncharacterized protein</fullName>
    </submittedName>
</protein>
<feature type="compositionally biased region" description="Basic and acidic residues" evidence="1">
    <location>
        <begin position="158"/>
        <end position="170"/>
    </location>
</feature>
<dbReference type="Proteomes" id="UP001165160">
    <property type="component" value="Unassembled WGS sequence"/>
</dbReference>
<proteinExistence type="predicted"/>
<keyword evidence="3" id="KW-1185">Reference proteome</keyword>
<evidence type="ECO:0000313" key="3">
    <source>
        <dbReference type="Proteomes" id="UP001165160"/>
    </source>
</evidence>
<dbReference type="EMBL" id="BRXX01000369">
    <property type="protein sequence ID" value="GMI07711.1"/>
    <property type="molecule type" value="Genomic_DNA"/>
</dbReference>
<gene>
    <name evidence="2" type="ORF">TrVE_jg4987</name>
</gene>
<feature type="compositionally biased region" description="Basic and acidic residues" evidence="1">
    <location>
        <begin position="121"/>
        <end position="131"/>
    </location>
</feature>
<evidence type="ECO:0000256" key="1">
    <source>
        <dbReference type="SAM" id="MobiDB-lite"/>
    </source>
</evidence>
<feature type="compositionally biased region" description="Acidic residues" evidence="1">
    <location>
        <begin position="147"/>
        <end position="157"/>
    </location>
</feature>
<accession>A0A9W7CN59</accession>
<dbReference type="Gene3D" id="2.30.30.140">
    <property type="match status" value="1"/>
</dbReference>
<comment type="caution">
    <text evidence="2">The sequence shown here is derived from an EMBL/GenBank/DDBJ whole genome shotgun (WGS) entry which is preliminary data.</text>
</comment>
<sequence length="341" mass="38606">MAELFALYDLEVGALNSPSRHAEAIPAVPTAPQNKSDGSEQENEIEAVRGYFTSKLSGFDGWHNGTLIRRMDGDIYTVEWSDGKVSSYPRPIFLRLKDEFLKWEQAQVEMKVSCMEDETDRDGTEAGSKVEVDEEDSSGEVNRDGADLQEQDSEEEYDAHPDGWDYRSADEDYDEDGDTEAPPPPSFFSPSPPLEKVRKERDRAKEIEHTFLNTSKAPASEVDEDETFDSIDDFVVYSSGISSSKRIGAEEIMFYDRERAKDEDEVEWPTVGCYVKVNFNLEVGSSTEPCGSKWYYGRIEAVHKDRGVVMIQYDDGELLEGKFPGTDKNDFKVVTKEEYMS</sequence>
<evidence type="ECO:0000313" key="2">
    <source>
        <dbReference type="EMBL" id="GMI07711.1"/>
    </source>
</evidence>
<feature type="region of interest" description="Disordered" evidence="1">
    <location>
        <begin position="24"/>
        <end position="43"/>
    </location>
</feature>